<dbReference type="OrthoDB" id="10017003at2759"/>
<sequence>MGVNSISLFMMIMSYAVIIYKVRESGRAMAKYQLTIRTRVSKGELLFFAIKLGYTS</sequence>
<proteinExistence type="predicted"/>
<evidence type="ECO:0000313" key="2">
    <source>
        <dbReference type="EMBL" id="VDM85422.1"/>
    </source>
</evidence>
<dbReference type="EMBL" id="UYYB01140259">
    <property type="protein sequence ID" value="VDM85422.1"/>
    <property type="molecule type" value="Genomic_DNA"/>
</dbReference>
<keyword evidence="1" id="KW-0472">Membrane</keyword>
<keyword evidence="1" id="KW-0812">Transmembrane</keyword>
<reference evidence="2 3" key="1">
    <citation type="submission" date="2018-11" db="EMBL/GenBank/DDBJ databases">
        <authorList>
            <consortium name="Pathogen Informatics"/>
        </authorList>
    </citation>
    <scope>NUCLEOTIDE SEQUENCE [LARGE SCALE GENOMIC DNA]</scope>
</reference>
<organism evidence="2 3">
    <name type="scientific">Strongylus vulgaris</name>
    <name type="common">Blood worm</name>
    <dbReference type="NCBI Taxonomy" id="40348"/>
    <lineage>
        <taxon>Eukaryota</taxon>
        <taxon>Metazoa</taxon>
        <taxon>Ecdysozoa</taxon>
        <taxon>Nematoda</taxon>
        <taxon>Chromadorea</taxon>
        <taxon>Rhabditida</taxon>
        <taxon>Rhabditina</taxon>
        <taxon>Rhabditomorpha</taxon>
        <taxon>Strongyloidea</taxon>
        <taxon>Strongylidae</taxon>
        <taxon>Strongylus</taxon>
    </lineage>
</organism>
<keyword evidence="3" id="KW-1185">Reference proteome</keyword>
<keyword evidence="1" id="KW-1133">Transmembrane helix</keyword>
<dbReference type="AlphaFoldDB" id="A0A3P7M257"/>
<protein>
    <submittedName>
        <fullName evidence="2">Uncharacterized protein</fullName>
    </submittedName>
</protein>
<evidence type="ECO:0000256" key="1">
    <source>
        <dbReference type="SAM" id="Phobius"/>
    </source>
</evidence>
<name>A0A3P7M257_STRVU</name>
<feature type="transmembrane region" description="Helical" evidence="1">
    <location>
        <begin position="6"/>
        <end position="22"/>
    </location>
</feature>
<gene>
    <name evidence="2" type="ORF">SVUK_LOCUS20420</name>
</gene>
<evidence type="ECO:0000313" key="3">
    <source>
        <dbReference type="Proteomes" id="UP000270094"/>
    </source>
</evidence>
<dbReference type="Proteomes" id="UP000270094">
    <property type="component" value="Unassembled WGS sequence"/>
</dbReference>
<accession>A0A3P7M257</accession>